<evidence type="ECO:0000313" key="8">
    <source>
        <dbReference type="EMBL" id="GAT10753.1"/>
    </source>
</evidence>
<dbReference type="InterPro" id="IPR049078">
    <property type="entry name" value="T7SS_EccA1-like_N"/>
</dbReference>
<dbReference type="Pfam" id="PF00004">
    <property type="entry name" value="AAA"/>
    <property type="match status" value="1"/>
</dbReference>
<dbReference type="EMBL" id="BCTA01000052">
    <property type="protein sequence ID" value="GAT10753.1"/>
    <property type="molecule type" value="Genomic_DNA"/>
</dbReference>
<sequence>MPLQTDFAATSRVDHDVVSRFATCCRALGLSVHDRRRPPDPAAALSGFTELTRIAREQCDAWTGLAAAGDTSPRVLEAIWQTVATAGVLQRHVQLAERDLAFTYDTGLYLKFSASTPDDFQLAYAVTLCDTGDYAKADQLVEPLIDRRPSWLDARWVRIAMYYRTERWSDVVRLITPIVNDSRLDETYAHAARVALGTSLARLGMYAPALSYLEDPSGPVDVATVDGALVKALCLRAQGEELDAGDVLAELYAANPENEQVELALSDTSYGIVPTTAARIEGRSDPWDPATEPSESEFVDPGAKERKAHLLIEAEAELADFIGLDEVKYQVARLKSSVAMAIRRQERGLTVAQRTNHLVFAGPPGTGKTTIARVVAKIYCGLGILKKETVREVHRADLIGQHIGETEAKTNAIIDSALDGVLFLDEAYALVSTGAKNDFGLVAIDTLLARMENDRERLVVIVAGYRKDLDAFLDTNEGLRSRFTRSIEFPSYTPHELVEIAVRMAEKRDSVFEPAALAHMESLFGQLAAATTPDATGVERRNLDIAGNGRFVRNLVERSEEEREYRLDHSDVEDFTDDELMTITDEDVTKSAIPLLRGLGLTVPE</sequence>
<evidence type="ECO:0000313" key="9">
    <source>
        <dbReference type="Proteomes" id="UP000069773"/>
    </source>
</evidence>
<feature type="region of interest" description="Disordered" evidence="6">
    <location>
        <begin position="281"/>
        <end position="302"/>
    </location>
</feature>
<dbReference type="InterPro" id="IPR023835">
    <property type="entry name" value="T7SS_EccA"/>
</dbReference>
<reference evidence="8 9" key="1">
    <citation type="journal article" date="2016" name="Genome Announc.">
        <title>Draft Genome Sequences of Five Rapidly Growing Mycobacterium Species, M. thermoresistibile, M. fortuitum subsp. acetamidolyticum, M. canariasense, M. brisbanense, and M. novocastrense.</title>
        <authorList>
            <person name="Katahira K."/>
            <person name="Ogura Y."/>
            <person name="Gotoh Y."/>
            <person name="Hayashi T."/>
        </authorList>
    </citation>
    <scope>NUCLEOTIDE SEQUENCE [LARGE SCALE GENOMIC DNA]</scope>
    <source>
        <strain evidence="8 9">JCM18114</strain>
    </source>
</reference>
<dbReference type="InterPro" id="IPR003959">
    <property type="entry name" value="ATPase_AAA_core"/>
</dbReference>
<keyword evidence="3" id="KW-0963">Cytoplasm</keyword>
<dbReference type="CDD" id="cd00009">
    <property type="entry name" value="AAA"/>
    <property type="match status" value="1"/>
</dbReference>
<evidence type="ECO:0000256" key="5">
    <source>
        <dbReference type="ARBA" id="ARBA00022840"/>
    </source>
</evidence>
<gene>
    <name evidence="8" type="ORF">RMCN_3886</name>
</gene>
<protein>
    <submittedName>
        <fullName evidence="8">Type VII secretion AAA-ATPase EccA</fullName>
    </submittedName>
</protein>
<dbReference type="Gene3D" id="1.10.8.60">
    <property type="match status" value="1"/>
</dbReference>
<dbReference type="SMART" id="SM00382">
    <property type="entry name" value="AAA"/>
    <property type="match status" value="1"/>
</dbReference>
<comment type="caution">
    <text evidence="8">The sequence shown here is derived from an EMBL/GenBank/DDBJ whole genome shotgun (WGS) entry which is preliminary data.</text>
</comment>
<dbReference type="Gene3D" id="3.40.50.300">
    <property type="entry name" value="P-loop containing nucleotide triphosphate hydrolases"/>
    <property type="match status" value="1"/>
</dbReference>
<dbReference type="InterPro" id="IPR003593">
    <property type="entry name" value="AAA+_ATPase"/>
</dbReference>
<dbReference type="RefSeq" id="WP_305802305.1">
    <property type="nucleotide sequence ID" value="NZ_BCTA01000052.1"/>
</dbReference>
<accession>A0ABQ0KMQ3</accession>
<dbReference type="InterPro" id="IPR000641">
    <property type="entry name" value="CbxX/CfxQ"/>
</dbReference>
<dbReference type="PRINTS" id="PR00819">
    <property type="entry name" value="CBXCFQXSUPER"/>
</dbReference>
<comment type="similarity">
    <text evidence="2">Belongs to the CbxX/CfxQ family.</text>
</comment>
<dbReference type="Gene3D" id="1.25.40.10">
    <property type="entry name" value="Tetratricopeptide repeat domain"/>
    <property type="match status" value="1"/>
</dbReference>
<dbReference type="InterPro" id="IPR011990">
    <property type="entry name" value="TPR-like_helical_dom_sf"/>
</dbReference>
<keyword evidence="5" id="KW-0067">ATP-binding</keyword>
<organism evidence="8 9">
    <name type="scientific">Mycolicibacterium novocastrense</name>
    <name type="common">Mycobacterium novocastrense</name>
    <dbReference type="NCBI Taxonomy" id="59813"/>
    <lineage>
        <taxon>Bacteria</taxon>
        <taxon>Bacillati</taxon>
        <taxon>Actinomycetota</taxon>
        <taxon>Actinomycetes</taxon>
        <taxon>Mycobacteriales</taxon>
        <taxon>Mycobacteriaceae</taxon>
        <taxon>Mycolicibacterium</taxon>
    </lineage>
</organism>
<evidence type="ECO:0000259" key="7">
    <source>
        <dbReference type="SMART" id="SM00382"/>
    </source>
</evidence>
<feature type="domain" description="AAA+ ATPase" evidence="7">
    <location>
        <begin position="354"/>
        <end position="493"/>
    </location>
</feature>
<dbReference type="InterPro" id="IPR050773">
    <property type="entry name" value="CbxX/CfxQ_RuBisCO_ESX"/>
</dbReference>
<evidence type="ECO:0000256" key="4">
    <source>
        <dbReference type="ARBA" id="ARBA00022741"/>
    </source>
</evidence>
<evidence type="ECO:0000256" key="6">
    <source>
        <dbReference type="SAM" id="MobiDB-lite"/>
    </source>
</evidence>
<name>A0ABQ0KMQ3_MYCNV</name>
<dbReference type="PANTHER" id="PTHR43392">
    <property type="entry name" value="AAA-TYPE ATPASE FAMILY PROTEIN / ANKYRIN REPEAT FAMILY PROTEIN"/>
    <property type="match status" value="1"/>
</dbReference>
<dbReference type="Pfam" id="PF21545">
    <property type="entry name" value="T7SS_EccA1_N"/>
    <property type="match status" value="1"/>
</dbReference>
<evidence type="ECO:0000256" key="1">
    <source>
        <dbReference type="ARBA" id="ARBA00004496"/>
    </source>
</evidence>
<dbReference type="InterPro" id="IPR027417">
    <property type="entry name" value="P-loop_NTPase"/>
</dbReference>
<proteinExistence type="inferred from homology"/>
<keyword evidence="4" id="KW-0547">Nucleotide-binding</keyword>
<dbReference type="PANTHER" id="PTHR43392:SF2">
    <property type="entry name" value="AAA-TYPE ATPASE FAMILY PROTEIN _ ANKYRIN REPEAT FAMILY PROTEIN"/>
    <property type="match status" value="1"/>
</dbReference>
<dbReference type="Pfam" id="PF17866">
    <property type="entry name" value="AAA_lid_6"/>
    <property type="match status" value="1"/>
</dbReference>
<dbReference type="SUPFAM" id="SSF52540">
    <property type="entry name" value="P-loop containing nucleoside triphosphate hydrolases"/>
    <property type="match status" value="1"/>
</dbReference>
<keyword evidence="9" id="KW-1185">Reference proteome</keyword>
<dbReference type="NCBIfam" id="TIGR03922">
    <property type="entry name" value="T7SS_EccA"/>
    <property type="match status" value="1"/>
</dbReference>
<evidence type="ECO:0000256" key="2">
    <source>
        <dbReference type="ARBA" id="ARBA00010378"/>
    </source>
</evidence>
<comment type="subcellular location">
    <subcellularLocation>
        <location evidence="1">Cytoplasm</location>
    </subcellularLocation>
</comment>
<dbReference type="InterPro" id="IPR041627">
    <property type="entry name" value="AAA_lid_6"/>
</dbReference>
<dbReference type="SUPFAM" id="SSF48452">
    <property type="entry name" value="TPR-like"/>
    <property type="match status" value="1"/>
</dbReference>
<dbReference type="Proteomes" id="UP000069773">
    <property type="component" value="Unassembled WGS sequence"/>
</dbReference>
<evidence type="ECO:0000256" key="3">
    <source>
        <dbReference type="ARBA" id="ARBA00022490"/>
    </source>
</evidence>